<dbReference type="Pfam" id="PF01243">
    <property type="entry name" value="PNPOx_N"/>
    <property type="match status" value="1"/>
</dbReference>
<evidence type="ECO:0000256" key="1">
    <source>
        <dbReference type="ARBA" id="ARBA00023002"/>
    </source>
</evidence>
<comment type="caution">
    <text evidence="3">The sequence shown here is derived from an EMBL/GenBank/DDBJ whole genome shotgun (WGS) entry which is preliminary data.</text>
</comment>
<protein>
    <recommendedName>
        <fullName evidence="2">Pyridoxamine 5'-phosphate oxidase N-terminal domain-containing protein</fullName>
    </recommendedName>
</protein>
<dbReference type="Proteomes" id="UP000654947">
    <property type="component" value="Unassembled WGS sequence"/>
</dbReference>
<dbReference type="EMBL" id="BMXL01000013">
    <property type="protein sequence ID" value="GHD28123.1"/>
    <property type="molecule type" value="Genomic_DNA"/>
</dbReference>
<feature type="domain" description="Pyridoxamine 5'-phosphate oxidase N-terminal" evidence="2">
    <location>
        <begin position="27"/>
        <end position="154"/>
    </location>
</feature>
<dbReference type="InterPro" id="IPR011576">
    <property type="entry name" value="Pyridox_Oxase_N"/>
</dbReference>
<organism evidence="3 4">
    <name type="scientific">Nocardiopsis kunsanensis</name>
    <dbReference type="NCBI Taxonomy" id="141693"/>
    <lineage>
        <taxon>Bacteria</taxon>
        <taxon>Bacillati</taxon>
        <taxon>Actinomycetota</taxon>
        <taxon>Actinomycetes</taxon>
        <taxon>Streptosporangiales</taxon>
        <taxon>Nocardiopsidaceae</taxon>
        <taxon>Nocardiopsis</taxon>
    </lineage>
</organism>
<dbReference type="GO" id="GO:0016627">
    <property type="term" value="F:oxidoreductase activity, acting on the CH-CH group of donors"/>
    <property type="evidence" value="ECO:0007669"/>
    <property type="project" value="TreeGrafter"/>
</dbReference>
<keyword evidence="1" id="KW-0560">Oxidoreductase</keyword>
<dbReference type="RefSeq" id="WP_017575783.1">
    <property type="nucleotide sequence ID" value="NZ_BMXL01000013.1"/>
</dbReference>
<dbReference type="PANTHER" id="PTHR35176:SF4">
    <property type="entry name" value="PYRIDOXAMINE 5'-PHOSPHATE OXIDASE-RELATED FMN-BINDING"/>
    <property type="match status" value="1"/>
</dbReference>
<dbReference type="InterPro" id="IPR012349">
    <property type="entry name" value="Split_barrel_FMN-bd"/>
</dbReference>
<name>A0A918XE81_9ACTN</name>
<dbReference type="GO" id="GO:0005829">
    <property type="term" value="C:cytosol"/>
    <property type="evidence" value="ECO:0007669"/>
    <property type="project" value="TreeGrafter"/>
</dbReference>
<evidence type="ECO:0000259" key="2">
    <source>
        <dbReference type="Pfam" id="PF01243"/>
    </source>
</evidence>
<accession>A0A918XE81</accession>
<gene>
    <name evidence="3" type="ORF">GCM10007147_27810</name>
</gene>
<dbReference type="AlphaFoldDB" id="A0A918XE81"/>
<dbReference type="SUPFAM" id="SSF50475">
    <property type="entry name" value="FMN-binding split barrel"/>
    <property type="match status" value="1"/>
</dbReference>
<evidence type="ECO:0000313" key="4">
    <source>
        <dbReference type="Proteomes" id="UP000654947"/>
    </source>
</evidence>
<keyword evidence="4" id="KW-1185">Reference proteome</keyword>
<evidence type="ECO:0000313" key="3">
    <source>
        <dbReference type="EMBL" id="GHD28123.1"/>
    </source>
</evidence>
<sequence length="175" mass="19029">MTTHSDFPETALCPEFSTPGAGPVPWDRARAVVTEAPLCRVTTVRPDGRPHMAPLLGVWVDGAAHFCTGEHERKALNLASDPHCLFSAGTDRLYGPPEVVVEGRAVPLEESGDLDRVARAYEDKYGEEVTSSEGTWFGLCEGIRAARVLVLRVEAERALAFGKAPGFSQTRYVFT</sequence>
<dbReference type="Gene3D" id="2.30.110.10">
    <property type="entry name" value="Electron Transport, Fmn-binding Protein, Chain A"/>
    <property type="match status" value="1"/>
</dbReference>
<dbReference type="GO" id="GO:0070967">
    <property type="term" value="F:coenzyme F420 binding"/>
    <property type="evidence" value="ECO:0007669"/>
    <property type="project" value="TreeGrafter"/>
</dbReference>
<dbReference type="PANTHER" id="PTHR35176">
    <property type="entry name" value="HEME OXYGENASE HI_0854-RELATED"/>
    <property type="match status" value="1"/>
</dbReference>
<proteinExistence type="predicted"/>
<reference evidence="3 4" key="1">
    <citation type="journal article" date="2014" name="Int. J. Syst. Evol. Microbiol.">
        <title>Complete genome sequence of Corynebacterium casei LMG S-19264T (=DSM 44701T), isolated from a smear-ripened cheese.</title>
        <authorList>
            <consortium name="US DOE Joint Genome Institute (JGI-PGF)"/>
            <person name="Walter F."/>
            <person name="Albersmeier A."/>
            <person name="Kalinowski J."/>
            <person name="Ruckert C."/>
        </authorList>
    </citation>
    <scope>NUCLEOTIDE SEQUENCE [LARGE SCALE GENOMIC DNA]</scope>
    <source>
        <strain evidence="3 4">KCTC 19473</strain>
    </source>
</reference>
<dbReference type="InterPro" id="IPR052019">
    <property type="entry name" value="F420H2_bilvrd_red/Heme_oxyg"/>
</dbReference>